<keyword evidence="3" id="KW-0132">Cell division</keyword>
<dbReference type="STRING" id="3750.A0A498J5L1"/>
<evidence type="ECO:0000256" key="1">
    <source>
        <dbReference type="ARBA" id="ARBA00004141"/>
    </source>
</evidence>
<feature type="transmembrane region" description="Helical" evidence="9">
    <location>
        <begin position="274"/>
        <end position="294"/>
    </location>
</feature>
<keyword evidence="12" id="KW-1185">Reference proteome</keyword>
<name>A0A498J5L1_MALDO</name>
<evidence type="ECO:0000256" key="3">
    <source>
        <dbReference type="ARBA" id="ARBA00022618"/>
    </source>
</evidence>
<dbReference type="PROSITE" id="PS51380">
    <property type="entry name" value="EXS"/>
    <property type="match status" value="1"/>
</dbReference>
<evidence type="ECO:0000256" key="5">
    <source>
        <dbReference type="ARBA" id="ARBA00022989"/>
    </source>
</evidence>
<dbReference type="GO" id="GO:0005737">
    <property type="term" value="C:cytoplasm"/>
    <property type="evidence" value="ECO:0007669"/>
    <property type="project" value="TreeGrafter"/>
</dbReference>
<dbReference type="AlphaFoldDB" id="A0A498J5L1"/>
<comment type="caution">
    <text evidence="11">The sequence shown here is derived from an EMBL/GenBank/DDBJ whole genome shotgun (WGS) entry which is preliminary data.</text>
</comment>
<sequence>MSQKYRTQNHCRIFDFKKKGNNRWQPWFAIYFGSRKDSQRHSGHKSGFHTDSGFRTRGLQLLVLRKPLNPSFITRSPARGVATVPSNSPHLRKSGSRPVVSDLGTSELENGAEEGFLRLIEGNDMKGGSMPSIPRSTAAIMPSPAMLWRFKVLLFFAWGFICCKVGWDSVMRMSADLRDLFLYEAFLYYNPLLLVTMMVWFWGVNLWVFAQGNVNYAKIFDLDQNHLTHREIWKVPVQQLVCDMDDNCCANKHDSLSLSIFAWRSVTCCITTSVLLYAAVAMLLIFPFDIFYLSSRFYLLRTLWRIVLPLQASLFLSNLTVDLLPSAISFSDFFLADILTSMSKVLSDLERSVCRMVHRQVATIAWFEADSVCGSHSVAIPVVLVLPYLFRLFQCLRQYKDTGEKTTLLNALKYSTAVPVIFLSALKYHVFPEKWTTFYRPLWLLSGVLNSLYSFYWDVTRDWDLSGFTRIFKISKQQFLSNLIHGRKWVYFWVIGSNLILRCTWTYKLSSHLRHNYLTVFAITALEIFRRFQWVFFRVENEVNKMSSKSNIQLSMADNPNEEDTAGDFTDRHSLPDPSIPRVLTILSFVLEKLVARNNTLADDLSLQVNGRSCGSAGIGKSLDVFHGVRRPSISIPKYLERLYKYTDCSPSCFVVGYAYIDRLLHKHPDSLVLSLNVHRLLVTSVMVASKMLDDVHYNNAFYARVGGVSNAELNKLELELLFLLDFGVTVSSRDFESYCFHLEKENLQNGACRRIERPLLVLNGVDDVPEIPENAESNSLPPQISEATLSSSLPQIVD</sequence>
<feature type="transmembrane region" description="Helical" evidence="9">
    <location>
        <begin position="187"/>
        <end position="210"/>
    </location>
</feature>
<dbReference type="InterPro" id="IPR036915">
    <property type="entry name" value="Cyclin-like_sf"/>
</dbReference>
<evidence type="ECO:0000256" key="4">
    <source>
        <dbReference type="ARBA" id="ARBA00022692"/>
    </source>
</evidence>
<evidence type="ECO:0000259" key="10">
    <source>
        <dbReference type="PROSITE" id="PS51380"/>
    </source>
</evidence>
<dbReference type="SUPFAM" id="SSF47954">
    <property type="entry name" value="Cyclin-like"/>
    <property type="match status" value="1"/>
</dbReference>
<gene>
    <name evidence="11" type="ORF">DVH24_032304</name>
</gene>
<dbReference type="Proteomes" id="UP000290289">
    <property type="component" value="Chromosome 9"/>
</dbReference>
<dbReference type="InterPro" id="IPR013922">
    <property type="entry name" value="Cyclin_PHO80-like"/>
</dbReference>
<organism evidence="11 12">
    <name type="scientific">Malus domestica</name>
    <name type="common">Apple</name>
    <name type="synonym">Pyrus malus</name>
    <dbReference type="NCBI Taxonomy" id="3750"/>
    <lineage>
        <taxon>Eukaryota</taxon>
        <taxon>Viridiplantae</taxon>
        <taxon>Streptophyta</taxon>
        <taxon>Embryophyta</taxon>
        <taxon>Tracheophyta</taxon>
        <taxon>Spermatophyta</taxon>
        <taxon>Magnoliopsida</taxon>
        <taxon>eudicotyledons</taxon>
        <taxon>Gunneridae</taxon>
        <taxon>Pentapetalae</taxon>
        <taxon>rosids</taxon>
        <taxon>fabids</taxon>
        <taxon>Rosales</taxon>
        <taxon>Rosaceae</taxon>
        <taxon>Amygdaloideae</taxon>
        <taxon>Maleae</taxon>
        <taxon>Malus</taxon>
    </lineage>
</organism>
<dbReference type="PANTHER" id="PTHR10783">
    <property type="entry name" value="XENOTROPIC AND POLYTROPIC RETROVIRUS RECEPTOR 1-RELATED"/>
    <property type="match status" value="1"/>
</dbReference>
<dbReference type="Pfam" id="PF03124">
    <property type="entry name" value="EXS"/>
    <property type="match status" value="1"/>
</dbReference>
<keyword evidence="7" id="KW-0131">Cell cycle</keyword>
<feature type="region of interest" description="Disordered" evidence="8">
    <location>
        <begin position="79"/>
        <end position="103"/>
    </location>
</feature>
<keyword evidence="5 9" id="KW-1133">Transmembrane helix</keyword>
<reference evidence="11 12" key="1">
    <citation type="submission" date="2018-10" db="EMBL/GenBank/DDBJ databases">
        <title>A high-quality apple genome assembly.</title>
        <authorList>
            <person name="Hu J."/>
        </authorList>
    </citation>
    <scope>NUCLEOTIDE SEQUENCE [LARGE SCALE GENOMIC DNA]</scope>
    <source>
        <strain evidence="12">cv. HFTH1</strain>
        <tissue evidence="11">Young leaf</tissue>
    </source>
</reference>
<accession>A0A498J5L1</accession>
<dbReference type="PANTHER" id="PTHR10783:SF46">
    <property type="entry name" value="PROTEIN ERD1 HOMOLOG 2"/>
    <property type="match status" value="1"/>
</dbReference>
<evidence type="ECO:0000256" key="2">
    <source>
        <dbReference type="ARBA" id="ARBA00007215"/>
    </source>
</evidence>
<comment type="similarity">
    <text evidence="2">Belongs to the cyclin family. Cyclin U/P subfamily.</text>
</comment>
<dbReference type="EMBL" id="RDQH01000335">
    <property type="protein sequence ID" value="RXH89947.1"/>
    <property type="molecule type" value="Genomic_DNA"/>
</dbReference>
<feature type="domain" description="EXS" evidence="10">
    <location>
        <begin position="371"/>
        <end position="571"/>
    </location>
</feature>
<feature type="compositionally biased region" description="Polar residues" evidence="8">
    <location>
        <begin position="776"/>
        <end position="799"/>
    </location>
</feature>
<evidence type="ECO:0000256" key="6">
    <source>
        <dbReference type="ARBA" id="ARBA00023136"/>
    </source>
</evidence>
<keyword evidence="6 9" id="KW-0472">Membrane</keyword>
<protein>
    <recommendedName>
        <fullName evidence="10">EXS domain-containing protein</fullName>
    </recommendedName>
</protein>
<dbReference type="GO" id="GO:0051301">
    <property type="term" value="P:cell division"/>
    <property type="evidence" value="ECO:0007669"/>
    <property type="project" value="UniProtKB-KW"/>
</dbReference>
<proteinExistence type="inferred from homology"/>
<evidence type="ECO:0000313" key="11">
    <source>
        <dbReference type="EMBL" id="RXH89947.1"/>
    </source>
</evidence>
<evidence type="ECO:0000256" key="9">
    <source>
        <dbReference type="SAM" id="Phobius"/>
    </source>
</evidence>
<evidence type="ECO:0000256" key="8">
    <source>
        <dbReference type="SAM" id="MobiDB-lite"/>
    </source>
</evidence>
<dbReference type="Gene3D" id="1.10.472.10">
    <property type="entry name" value="Cyclin-like"/>
    <property type="match status" value="1"/>
</dbReference>
<evidence type="ECO:0000313" key="12">
    <source>
        <dbReference type="Proteomes" id="UP000290289"/>
    </source>
</evidence>
<dbReference type="InterPro" id="IPR004342">
    <property type="entry name" value="EXS_C"/>
</dbReference>
<dbReference type="Pfam" id="PF08613">
    <property type="entry name" value="Cyclin"/>
    <property type="match status" value="1"/>
</dbReference>
<feature type="transmembrane region" description="Helical" evidence="9">
    <location>
        <begin position="150"/>
        <end position="167"/>
    </location>
</feature>
<dbReference type="GO" id="GO:0019901">
    <property type="term" value="F:protein kinase binding"/>
    <property type="evidence" value="ECO:0007669"/>
    <property type="project" value="InterPro"/>
</dbReference>
<comment type="subcellular location">
    <subcellularLocation>
        <location evidence="1">Membrane</location>
        <topology evidence="1">Multi-pass membrane protein</topology>
    </subcellularLocation>
</comment>
<keyword evidence="4 9" id="KW-0812">Transmembrane</keyword>
<feature type="region of interest" description="Disordered" evidence="8">
    <location>
        <begin position="773"/>
        <end position="799"/>
    </location>
</feature>
<dbReference type="GO" id="GO:0016020">
    <property type="term" value="C:membrane"/>
    <property type="evidence" value="ECO:0007669"/>
    <property type="project" value="UniProtKB-SubCell"/>
</dbReference>
<evidence type="ECO:0000256" key="7">
    <source>
        <dbReference type="ARBA" id="ARBA00023306"/>
    </source>
</evidence>